<dbReference type="RefSeq" id="XP_062641840.1">
    <property type="nucleotide sequence ID" value="XM_062787391.1"/>
</dbReference>
<gene>
    <name evidence="1" type="ORF">N657DRAFT_442211</name>
</gene>
<reference evidence="1" key="1">
    <citation type="journal article" date="2023" name="Mol. Phylogenet. Evol.">
        <title>Genome-scale phylogeny and comparative genomics of the fungal order Sordariales.</title>
        <authorList>
            <person name="Hensen N."/>
            <person name="Bonometti L."/>
            <person name="Westerberg I."/>
            <person name="Brannstrom I.O."/>
            <person name="Guillou S."/>
            <person name="Cros-Aarteil S."/>
            <person name="Calhoun S."/>
            <person name="Haridas S."/>
            <person name="Kuo A."/>
            <person name="Mondo S."/>
            <person name="Pangilinan J."/>
            <person name="Riley R."/>
            <person name="LaButti K."/>
            <person name="Andreopoulos B."/>
            <person name="Lipzen A."/>
            <person name="Chen C."/>
            <person name="Yan M."/>
            <person name="Daum C."/>
            <person name="Ng V."/>
            <person name="Clum A."/>
            <person name="Steindorff A."/>
            <person name="Ohm R.A."/>
            <person name="Martin F."/>
            <person name="Silar P."/>
            <person name="Natvig D.O."/>
            <person name="Lalanne C."/>
            <person name="Gautier V."/>
            <person name="Ament-Velasquez S.L."/>
            <person name="Kruys A."/>
            <person name="Hutchinson M.I."/>
            <person name="Powell A.J."/>
            <person name="Barry K."/>
            <person name="Miller A.N."/>
            <person name="Grigoriev I.V."/>
            <person name="Debuchy R."/>
            <person name="Gladieux P."/>
            <person name="Hiltunen Thoren M."/>
            <person name="Johannesson H."/>
        </authorList>
    </citation>
    <scope>NUCLEOTIDE SEQUENCE</scope>
    <source>
        <strain evidence="1">CBS 731.68</strain>
    </source>
</reference>
<proteinExistence type="predicted"/>
<protein>
    <submittedName>
        <fullName evidence="1">Uncharacterized protein</fullName>
    </submittedName>
</protein>
<sequence length="179" mass="19571">MALTVFGGRPPASIIAQLSESCSSSDADRFDGFPIARWRGRCFIEDERLWMKGSRPPRHGLRTMVSSFARSTKAACDLAASGSVGAVTRSSLSILSTLSKPRVQQVPISKKMHKMVAPSKQVDSSESEPLFCPSKRPRYAQVPQVREIQELLVGHIVNASQPFGIAGFFWLADRHPSSG</sequence>
<accession>A0AAN6TP31</accession>
<dbReference type="AlphaFoldDB" id="A0AAN6TP31"/>
<comment type="caution">
    <text evidence="1">The sequence shown here is derived from an EMBL/GenBank/DDBJ whole genome shotgun (WGS) entry which is preliminary data.</text>
</comment>
<evidence type="ECO:0000313" key="1">
    <source>
        <dbReference type="EMBL" id="KAK4118067.1"/>
    </source>
</evidence>
<name>A0AAN6TP31_9PEZI</name>
<evidence type="ECO:0000313" key="2">
    <source>
        <dbReference type="Proteomes" id="UP001302602"/>
    </source>
</evidence>
<dbReference type="GeneID" id="87824161"/>
<organism evidence="1 2">
    <name type="scientific">Parathielavia appendiculata</name>
    <dbReference type="NCBI Taxonomy" id="2587402"/>
    <lineage>
        <taxon>Eukaryota</taxon>
        <taxon>Fungi</taxon>
        <taxon>Dikarya</taxon>
        <taxon>Ascomycota</taxon>
        <taxon>Pezizomycotina</taxon>
        <taxon>Sordariomycetes</taxon>
        <taxon>Sordariomycetidae</taxon>
        <taxon>Sordariales</taxon>
        <taxon>Chaetomiaceae</taxon>
        <taxon>Parathielavia</taxon>
    </lineage>
</organism>
<keyword evidence="2" id="KW-1185">Reference proteome</keyword>
<dbReference type="Proteomes" id="UP001302602">
    <property type="component" value="Unassembled WGS sequence"/>
</dbReference>
<dbReference type="EMBL" id="MU853288">
    <property type="protein sequence ID" value="KAK4118067.1"/>
    <property type="molecule type" value="Genomic_DNA"/>
</dbReference>
<reference evidence="1" key="2">
    <citation type="submission" date="2023-05" db="EMBL/GenBank/DDBJ databases">
        <authorList>
            <consortium name="Lawrence Berkeley National Laboratory"/>
            <person name="Steindorff A."/>
            <person name="Hensen N."/>
            <person name="Bonometti L."/>
            <person name="Westerberg I."/>
            <person name="Brannstrom I.O."/>
            <person name="Guillou S."/>
            <person name="Cros-Aarteil S."/>
            <person name="Calhoun S."/>
            <person name="Haridas S."/>
            <person name="Kuo A."/>
            <person name="Mondo S."/>
            <person name="Pangilinan J."/>
            <person name="Riley R."/>
            <person name="Labutti K."/>
            <person name="Andreopoulos B."/>
            <person name="Lipzen A."/>
            <person name="Chen C."/>
            <person name="Yanf M."/>
            <person name="Daum C."/>
            <person name="Ng V."/>
            <person name="Clum A."/>
            <person name="Ohm R."/>
            <person name="Martin F."/>
            <person name="Silar P."/>
            <person name="Natvig D."/>
            <person name="Lalanne C."/>
            <person name="Gautier V."/>
            <person name="Ament-Velasquez S.L."/>
            <person name="Kruys A."/>
            <person name="Hutchinson M.I."/>
            <person name="Powell A.J."/>
            <person name="Barry K."/>
            <person name="Miller A.N."/>
            <person name="Grigoriev I.V."/>
            <person name="Debuchy R."/>
            <person name="Gladieux P."/>
            <person name="Thoren M.H."/>
            <person name="Johannesson H."/>
        </authorList>
    </citation>
    <scope>NUCLEOTIDE SEQUENCE</scope>
    <source>
        <strain evidence="1">CBS 731.68</strain>
    </source>
</reference>